<comment type="subcellular location">
    <subcellularLocation>
        <location evidence="14">Postsynaptic cell membrane</location>
        <topology evidence="14">Multi-pass membrane protein</topology>
    </subcellularLocation>
</comment>
<dbReference type="SUPFAM" id="SSF53850">
    <property type="entry name" value="Periplasmic binding protein-like II"/>
    <property type="match status" value="1"/>
</dbReference>
<keyword evidence="8 18" id="KW-0472">Membrane</keyword>
<feature type="transmembrane region" description="Helical" evidence="18">
    <location>
        <begin position="667"/>
        <end position="689"/>
    </location>
</feature>
<feature type="binding site" evidence="15">
    <location>
        <position position="767"/>
    </location>
    <ligand>
        <name>L-glutamate</name>
        <dbReference type="ChEBI" id="CHEBI:29985"/>
    </ligand>
</feature>
<feature type="binding site" evidence="15">
    <location>
        <position position="551"/>
    </location>
    <ligand>
        <name>L-glutamate</name>
        <dbReference type="ChEBI" id="CHEBI:29985"/>
    </ligand>
</feature>
<keyword evidence="6" id="KW-0770">Synapse</keyword>
<dbReference type="Pfam" id="PF01094">
    <property type="entry name" value="ANF_receptor"/>
    <property type="match status" value="1"/>
</dbReference>
<keyword evidence="2" id="KW-0813">Transport</keyword>
<feature type="region of interest" description="Disordered" evidence="17">
    <location>
        <begin position="334"/>
        <end position="381"/>
    </location>
</feature>
<feature type="transmembrane region" description="Helical" evidence="18">
    <location>
        <begin position="854"/>
        <end position="878"/>
    </location>
</feature>
<dbReference type="Gene3D" id="1.10.287.70">
    <property type="match status" value="1"/>
</dbReference>
<evidence type="ECO:0000256" key="15">
    <source>
        <dbReference type="PIRSR" id="PIRSR601508-1"/>
    </source>
</evidence>
<protein>
    <submittedName>
        <fullName evidence="22">Glutamate receptor ionotropic, kainate 3</fullName>
    </submittedName>
</protein>
<feature type="compositionally biased region" description="Basic residues" evidence="17">
    <location>
        <begin position="1061"/>
        <end position="1070"/>
    </location>
</feature>
<dbReference type="InterPro" id="IPR001508">
    <property type="entry name" value="Iono_Glu_rcpt_met"/>
</dbReference>
<proteinExistence type="inferred from homology"/>
<feature type="chain" id="PRO_5036428761" evidence="19">
    <location>
        <begin position="26"/>
        <end position="1077"/>
    </location>
</feature>
<dbReference type="FunFam" id="1.10.287.70:FF:000010">
    <property type="entry name" value="Putative glutamate receptor ionotropic kainate 1"/>
    <property type="match status" value="1"/>
</dbReference>
<feature type="transmembrane region" description="Helical" evidence="18">
    <location>
        <begin position="591"/>
        <end position="610"/>
    </location>
</feature>
<dbReference type="GO" id="GO:0045211">
    <property type="term" value="C:postsynaptic membrane"/>
    <property type="evidence" value="ECO:0007669"/>
    <property type="project" value="UniProtKB-SubCell"/>
</dbReference>
<keyword evidence="19" id="KW-0732">Signal</keyword>
<evidence type="ECO:0000313" key="22">
    <source>
        <dbReference type="EMBL" id="CAG6717900.1"/>
    </source>
</evidence>
<keyword evidence="13" id="KW-0407">Ion channel</keyword>
<evidence type="ECO:0000256" key="7">
    <source>
        <dbReference type="ARBA" id="ARBA00023065"/>
    </source>
</evidence>
<feature type="binding site" evidence="15">
    <location>
        <position position="718"/>
    </location>
    <ligand>
        <name>L-glutamate</name>
        <dbReference type="ChEBI" id="CHEBI:29985"/>
    </ligand>
</feature>
<evidence type="ECO:0000256" key="13">
    <source>
        <dbReference type="ARBA" id="ARBA00023303"/>
    </source>
</evidence>
<dbReference type="EMBL" id="HBUF01356587">
    <property type="protein sequence ID" value="CAG6717900.1"/>
    <property type="molecule type" value="Transcribed_RNA"/>
</dbReference>
<sequence length="1077" mass="119255">MTFGTQFLGLLPLLLMCLTPDSSSGLPSVIKIGGLFDSSQIDNINEKVFLKAIAKVNELDLLEGTKLEGLTRKVPEHQSFPVEKSVCELISEGCVAIFGPRSPVTTPIVESVTDTKEIPHISTRWTNRASRSNCAVNLYPDADVLASVLVDVVRAEGWTHFTIVYYDDDGLYRVKKLLEMYEWKGHTIVLRKLPDDGNFRPVLRGIKVSKQTFILIDVPTDILHEVLKQAQQIGLMSSEQNFIINNLDMHTVDMEPFKYSGTNISGIRMINTDNPLFRKTIEEWSDGELDITPDTVPLETVLIYDGVFLLAQSLLNVPIEQDPSSVRVARQDDAGAENDGINEDGSPRNEPPEGGGTGDEPGWSSGIPREVSGSTEPVTCENDIAWPHGHSIINDIKISKMPQALSGNLWFDNEGLRSNFQLELIQLTERAMVGTGKWSTKEHVKSYKHQEQEYSLRNMTLRVVIALTPPYGMVKDSFVTLRGNDRYEGYSVDLIQELSQLMGFNYTLEVQVDKKQGNYDNNTKRWNGMIGKILYGEADLAITDLTITGSREEVVDFTMPFMNLGISILYKKPKNKPPELFSFLSPFSVGVWMYVIGAYIGVSMLLFVMARISPYEWNNPYPCIQEPEELENQFSVSNSFWFTIGSLMQQGSDIAPIAVSTRMVAGIWWFFTLIMVSSYTANLAAFLTVTVPDAPFTNVIELEAQSAIRYGAKSDGSTQNFFQYSTNNVYQRMWNYMDTNYADVMPNSNEAGVAKVDKSNDYAFLMESTSIEYETERNCDLTMVGDLLDSKGYGIAMQKNKWFRNKMNYYVLTLQEKGKLEALKNKWWKEKGAGTCQAEETATSETTGLTLANVGGVFVVLVSGIFFSIFVAFGEMIFNLWQVSVEKKVSFSEEFRREWQFISKCQGSVKPVRKYGSSNDGSGGSGAGSAVGSDSEEAPPSIKPRPTKTQTPAVGSPLSSRTNLHMIEAAQQPSEGTWPRSRKTSRAAIPVPTPSPQNGAAGVAASRPKTRGGEGGGSRQSNEQKGGGGINGGSRNNVHLIGFESLGDTNDGGAAGVRGREKGKRQRRARNSNETDI</sequence>
<accession>A0A8D8V6X7</accession>
<keyword evidence="12" id="KW-1071">Ligand-gated ion channel</keyword>
<dbReference type="InterPro" id="IPR015683">
    <property type="entry name" value="Ionotropic_Glu_rcpt"/>
</dbReference>
<keyword evidence="16" id="KW-1015">Disulfide bond</keyword>
<feature type="compositionally biased region" description="Polar residues" evidence="17">
    <location>
        <begin position="947"/>
        <end position="963"/>
    </location>
</feature>
<keyword evidence="11" id="KW-0628">Postsynaptic cell membrane</keyword>
<dbReference type="PANTHER" id="PTHR18966">
    <property type="entry name" value="IONOTROPIC GLUTAMATE RECEPTOR"/>
    <property type="match status" value="1"/>
</dbReference>
<dbReference type="InterPro" id="IPR001828">
    <property type="entry name" value="ANF_lig-bd_rcpt"/>
</dbReference>
<feature type="domain" description="Ionotropic glutamate receptor C-terminal" evidence="20">
    <location>
        <begin position="460"/>
        <end position="830"/>
    </location>
</feature>
<dbReference type="Gene3D" id="3.40.50.2300">
    <property type="match status" value="2"/>
</dbReference>
<dbReference type="SMART" id="SM00918">
    <property type="entry name" value="Lig_chan-Glu_bd"/>
    <property type="match status" value="1"/>
</dbReference>
<evidence type="ECO:0000256" key="14">
    <source>
        <dbReference type="ARBA" id="ARBA00034104"/>
    </source>
</evidence>
<dbReference type="InterPro" id="IPR001320">
    <property type="entry name" value="Iontro_rcpt_C"/>
</dbReference>
<dbReference type="PRINTS" id="PR00177">
    <property type="entry name" value="NMDARECEPTOR"/>
</dbReference>
<name>A0A8D8V6X7_9HEMI</name>
<dbReference type="GO" id="GO:0038023">
    <property type="term" value="F:signaling receptor activity"/>
    <property type="evidence" value="ECO:0007669"/>
    <property type="project" value="InterPro"/>
</dbReference>
<evidence type="ECO:0000256" key="3">
    <source>
        <dbReference type="ARBA" id="ARBA00022475"/>
    </source>
</evidence>
<dbReference type="AlphaFoldDB" id="A0A8D8V6X7"/>
<dbReference type="Pfam" id="PF00060">
    <property type="entry name" value="Lig_chan"/>
    <property type="match status" value="1"/>
</dbReference>
<keyword evidence="5 18" id="KW-1133">Transmembrane helix</keyword>
<comment type="similarity">
    <text evidence="1">Belongs to the glutamate-gated ion channel (TC 1.A.10.1) family.</text>
</comment>
<reference evidence="22" key="1">
    <citation type="submission" date="2021-05" db="EMBL/GenBank/DDBJ databases">
        <authorList>
            <person name="Alioto T."/>
            <person name="Alioto T."/>
            <person name="Gomez Garrido J."/>
        </authorList>
    </citation>
    <scope>NUCLEOTIDE SEQUENCE</scope>
</reference>
<evidence type="ECO:0000256" key="11">
    <source>
        <dbReference type="ARBA" id="ARBA00023257"/>
    </source>
</evidence>
<evidence type="ECO:0000256" key="9">
    <source>
        <dbReference type="ARBA" id="ARBA00023170"/>
    </source>
</evidence>
<keyword evidence="10" id="KW-0325">Glycoprotein</keyword>
<evidence type="ECO:0000256" key="19">
    <source>
        <dbReference type="SAM" id="SignalP"/>
    </source>
</evidence>
<feature type="domain" description="Ionotropic glutamate receptor L-glutamate and glycine-binding" evidence="21">
    <location>
        <begin position="470"/>
        <end position="535"/>
    </location>
</feature>
<feature type="binding site" evidence="15">
    <location>
        <position position="546"/>
    </location>
    <ligand>
        <name>L-glutamate</name>
        <dbReference type="ChEBI" id="CHEBI:29985"/>
    </ligand>
</feature>
<dbReference type="FunFam" id="3.40.190.10:FF:000178">
    <property type="entry name" value="Glutamate receptor subunit"/>
    <property type="match status" value="1"/>
</dbReference>
<feature type="binding site" evidence="15">
    <location>
        <position position="717"/>
    </location>
    <ligand>
        <name>L-glutamate</name>
        <dbReference type="ChEBI" id="CHEBI:29985"/>
    </ligand>
</feature>
<dbReference type="Gene3D" id="3.40.190.10">
    <property type="entry name" value="Periplasmic binding protein-like II"/>
    <property type="match status" value="1"/>
</dbReference>
<evidence type="ECO:0000259" key="20">
    <source>
        <dbReference type="SMART" id="SM00079"/>
    </source>
</evidence>
<keyword evidence="4 18" id="KW-0812">Transmembrane</keyword>
<evidence type="ECO:0000256" key="5">
    <source>
        <dbReference type="ARBA" id="ARBA00022989"/>
    </source>
</evidence>
<dbReference type="InterPro" id="IPR028082">
    <property type="entry name" value="Peripla_BP_I"/>
</dbReference>
<evidence type="ECO:0000256" key="17">
    <source>
        <dbReference type="SAM" id="MobiDB-lite"/>
    </source>
</evidence>
<evidence type="ECO:0000256" key="2">
    <source>
        <dbReference type="ARBA" id="ARBA00022448"/>
    </source>
</evidence>
<dbReference type="Pfam" id="PF10613">
    <property type="entry name" value="Lig_chan-Glu_bd"/>
    <property type="match status" value="1"/>
</dbReference>
<evidence type="ECO:0000256" key="8">
    <source>
        <dbReference type="ARBA" id="ARBA00023136"/>
    </source>
</evidence>
<dbReference type="CDD" id="cd06382">
    <property type="entry name" value="PBP1_iGluR_Kainate"/>
    <property type="match status" value="1"/>
</dbReference>
<keyword evidence="3" id="KW-1003">Cell membrane</keyword>
<feature type="region of interest" description="Disordered" evidence="17">
    <location>
        <begin position="912"/>
        <end position="1077"/>
    </location>
</feature>
<dbReference type="SUPFAM" id="SSF53822">
    <property type="entry name" value="Periplasmic binding protein-like I"/>
    <property type="match status" value="1"/>
</dbReference>
<evidence type="ECO:0000256" key="12">
    <source>
        <dbReference type="ARBA" id="ARBA00023286"/>
    </source>
</evidence>
<feature type="signal peptide" evidence="19">
    <location>
        <begin position="1"/>
        <end position="25"/>
    </location>
</feature>
<organism evidence="22">
    <name type="scientific">Cacopsylla melanoneura</name>
    <dbReference type="NCBI Taxonomy" id="428564"/>
    <lineage>
        <taxon>Eukaryota</taxon>
        <taxon>Metazoa</taxon>
        <taxon>Ecdysozoa</taxon>
        <taxon>Arthropoda</taxon>
        <taxon>Hexapoda</taxon>
        <taxon>Insecta</taxon>
        <taxon>Pterygota</taxon>
        <taxon>Neoptera</taxon>
        <taxon>Paraneoptera</taxon>
        <taxon>Hemiptera</taxon>
        <taxon>Sternorrhyncha</taxon>
        <taxon>Psylloidea</taxon>
        <taxon>Psyllidae</taxon>
        <taxon>Psyllinae</taxon>
        <taxon>Cacopsylla</taxon>
    </lineage>
</organism>
<evidence type="ECO:0000256" key="6">
    <source>
        <dbReference type="ARBA" id="ARBA00023018"/>
    </source>
</evidence>
<feature type="disulfide bond" evidence="16">
    <location>
        <begin position="779"/>
        <end position="836"/>
    </location>
</feature>
<evidence type="ECO:0000256" key="4">
    <source>
        <dbReference type="ARBA" id="ARBA00022692"/>
    </source>
</evidence>
<dbReference type="InterPro" id="IPR019594">
    <property type="entry name" value="Glu/Gly-bd"/>
</dbReference>
<dbReference type="FunFam" id="3.40.190.10:FF:000061">
    <property type="entry name" value="Glutamate receptor, ionotropic kainate"/>
    <property type="match status" value="1"/>
</dbReference>
<evidence type="ECO:0000259" key="21">
    <source>
        <dbReference type="SMART" id="SM00918"/>
    </source>
</evidence>
<evidence type="ECO:0000256" key="18">
    <source>
        <dbReference type="SAM" id="Phobius"/>
    </source>
</evidence>
<dbReference type="EMBL" id="HBUF01356586">
    <property type="protein sequence ID" value="CAG6717896.1"/>
    <property type="molecule type" value="Transcribed_RNA"/>
</dbReference>
<evidence type="ECO:0000256" key="10">
    <source>
        <dbReference type="ARBA" id="ARBA00023180"/>
    </source>
</evidence>
<evidence type="ECO:0000256" key="16">
    <source>
        <dbReference type="PIRSR" id="PIRSR601508-3"/>
    </source>
</evidence>
<dbReference type="SMART" id="SM00079">
    <property type="entry name" value="PBPe"/>
    <property type="match status" value="1"/>
</dbReference>
<keyword evidence="7" id="KW-0406">Ion transport</keyword>
<keyword evidence="9 22" id="KW-0675">Receptor</keyword>
<evidence type="ECO:0000256" key="1">
    <source>
        <dbReference type="ARBA" id="ARBA00008685"/>
    </source>
</evidence>
<dbReference type="GO" id="GO:0015276">
    <property type="term" value="F:ligand-gated monoatomic ion channel activity"/>
    <property type="evidence" value="ECO:0007669"/>
    <property type="project" value="InterPro"/>
</dbReference>